<protein>
    <submittedName>
        <fullName evidence="8">Cytochrome c oxidase assembly protein</fullName>
    </submittedName>
</protein>
<evidence type="ECO:0000256" key="7">
    <source>
        <dbReference type="SAM" id="Phobius"/>
    </source>
</evidence>
<accession>A0A544VQP1</accession>
<evidence type="ECO:0000256" key="1">
    <source>
        <dbReference type="ARBA" id="ARBA00004651"/>
    </source>
</evidence>
<dbReference type="Pfam" id="PF09678">
    <property type="entry name" value="Caa3_CtaG"/>
    <property type="match status" value="1"/>
</dbReference>
<feature type="transmembrane region" description="Helical" evidence="7">
    <location>
        <begin position="182"/>
        <end position="204"/>
    </location>
</feature>
<keyword evidence="2" id="KW-1003">Cell membrane</keyword>
<dbReference type="EMBL" id="VIFX01000084">
    <property type="protein sequence ID" value="TQR82301.1"/>
    <property type="molecule type" value="Genomic_DNA"/>
</dbReference>
<feature type="transmembrane region" description="Helical" evidence="7">
    <location>
        <begin position="150"/>
        <end position="170"/>
    </location>
</feature>
<reference evidence="8 9" key="1">
    <citation type="submission" date="2018-10" db="EMBL/GenBank/DDBJ databases">
        <title>Draft genome of Mycobacterium hodleri strain B.</title>
        <authorList>
            <person name="Amande T.J."/>
            <person name="Mcgenity T.J."/>
        </authorList>
    </citation>
    <scope>NUCLEOTIDE SEQUENCE [LARGE SCALE GENOMIC DNA]</scope>
    <source>
        <strain evidence="8 9">B</strain>
    </source>
</reference>
<sequence length="282" mass="30806">MDGHHDAALSVSSLLAMGILAAVALGYVGLAVARRREPRGWNHWRTLSFVTGVALLILALKPSDSEDFGDHMLGHLLIGMFAPLALVLAAPVTLVLRTVSPRTGRAIVHGLKSAPARILTNPILLLTANIGGLALLYFTPLYSLTMANTVLHELIHVHFFVTGYLFAWMIAGPDPGPHRPSVPIRLVVLGVAVAGHSIIAQLLYAGLFVDAPLTPEELRDGGTLMYYWGDIAEIMLALAMLLTWRPIRRRNPDGLHTYRMEGGASKSYDPRDRIRQRPQRLA</sequence>
<dbReference type="AlphaFoldDB" id="A0A544VQP1"/>
<dbReference type="GO" id="GO:0005886">
    <property type="term" value="C:plasma membrane"/>
    <property type="evidence" value="ECO:0007669"/>
    <property type="project" value="UniProtKB-SubCell"/>
</dbReference>
<evidence type="ECO:0000256" key="6">
    <source>
        <dbReference type="SAM" id="MobiDB-lite"/>
    </source>
</evidence>
<keyword evidence="5 7" id="KW-0472">Membrane</keyword>
<keyword evidence="9" id="KW-1185">Reference proteome</keyword>
<organism evidence="8 9">
    <name type="scientific">Mycolicibacterium hodleri</name>
    <dbReference type="NCBI Taxonomy" id="49897"/>
    <lineage>
        <taxon>Bacteria</taxon>
        <taxon>Bacillati</taxon>
        <taxon>Actinomycetota</taxon>
        <taxon>Actinomycetes</taxon>
        <taxon>Mycobacteriales</taxon>
        <taxon>Mycobacteriaceae</taxon>
        <taxon>Mycolicibacterium</taxon>
    </lineage>
</organism>
<feature type="transmembrane region" description="Helical" evidence="7">
    <location>
        <begin position="44"/>
        <end position="60"/>
    </location>
</feature>
<keyword evidence="4 7" id="KW-1133">Transmembrane helix</keyword>
<comment type="caution">
    <text evidence="8">The sequence shown here is derived from an EMBL/GenBank/DDBJ whole genome shotgun (WGS) entry which is preliminary data.</text>
</comment>
<dbReference type="Proteomes" id="UP000315759">
    <property type="component" value="Unassembled WGS sequence"/>
</dbReference>
<evidence type="ECO:0000256" key="4">
    <source>
        <dbReference type="ARBA" id="ARBA00022989"/>
    </source>
</evidence>
<gene>
    <name evidence="8" type="ORF">D8S82_32850</name>
</gene>
<keyword evidence="3 7" id="KW-0812">Transmembrane</keyword>
<evidence type="ECO:0000256" key="2">
    <source>
        <dbReference type="ARBA" id="ARBA00022475"/>
    </source>
</evidence>
<evidence type="ECO:0000256" key="5">
    <source>
        <dbReference type="ARBA" id="ARBA00023136"/>
    </source>
</evidence>
<comment type="subcellular location">
    <subcellularLocation>
        <location evidence="1">Cell membrane</location>
        <topology evidence="1">Multi-pass membrane protein</topology>
    </subcellularLocation>
</comment>
<feature type="transmembrane region" description="Helical" evidence="7">
    <location>
        <begin position="118"/>
        <end position="138"/>
    </location>
</feature>
<feature type="transmembrane region" description="Helical" evidence="7">
    <location>
        <begin position="72"/>
        <end position="97"/>
    </location>
</feature>
<evidence type="ECO:0000256" key="3">
    <source>
        <dbReference type="ARBA" id="ARBA00022692"/>
    </source>
</evidence>
<feature type="transmembrane region" description="Helical" evidence="7">
    <location>
        <begin position="224"/>
        <end position="244"/>
    </location>
</feature>
<evidence type="ECO:0000313" key="9">
    <source>
        <dbReference type="Proteomes" id="UP000315759"/>
    </source>
</evidence>
<name>A0A544VQP1_9MYCO</name>
<dbReference type="InterPro" id="IPR019108">
    <property type="entry name" value="Caa3_assmbl_CtaG-rel"/>
</dbReference>
<feature type="region of interest" description="Disordered" evidence="6">
    <location>
        <begin position="258"/>
        <end position="282"/>
    </location>
</feature>
<proteinExistence type="predicted"/>
<feature type="transmembrane region" description="Helical" evidence="7">
    <location>
        <begin position="12"/>
        <end position="32"/>
    </location>
</feature>
<evidence type="ECO:0000313" key="8">
    <source>
        <dbReference type="EMBL" id="TQR82301.1"/>
    </source>
</evidence>